<reference evidence="7 9" key="1">
    <citation type="journal article" date="2017" name="Nature">
        <title>The sunflower genome provides insights into oil metabolism, flowering and Asterid evolution.</title>
        <authorList>
            <person name="Badouin H."/>
            <person name="Gouzy J."/>
            <person name="Grassa C.J."/>
            <person name="Murat F."/>
            <person name="Staton S.E."/>
            <person name="Cottret L."/>
            <person name="Lelandais-Briere C."/>
            <person name="Owens G.L."/>
            <person name="Carrere S."/>
            <person name="Mayjonade B."/>
            <person name="Legrand L."/>
            <person name="Gill N."/>
            <person name="Kane N.C."/>
            <person name="Bowers J.E."/>
            <person name="Hubner S."/>
            <person name="Bellec A."/>
            <person name="Berard A."/>
            <person name="Berges H."/>
            <person name="Blanchet N."/>
            <person name="Boniface M.C."/>
            <person name="Brunel D."/>
            <person name="Catrice O."/>
            <person name="Chaidir N."/>
            <person name="Claudel C."/>
            <person name="Donnadieu C."/>
            <person name="Faraut T."/>
            <person name="Fievet G."/>
            <person name="Helmstetter N."/>
            <person name="King M."/>
            <person name="Knapp S.J."/>
            <person name="Lai Z."/>
            <person name="Le Paslier M.C."/>
            <person name="Lippi Y."/>
            <person name="Lorenzon L."/>
            <person name="Mandel J.R."/>
            <person name="Marage G."/>
            <person name="Marchand G."/>
            <person name="Marquand E."/>
            <person name="Bret-Mestries E."/>
            <person name="Morien E."/>
            <person name="Nambeesan S."/>
            <person name="Nguyen T."/>
            <person name="Pegot-Espagnet P."/>
            <person name="Pouilly N."/>
            <person name="Raftis F."/>
            <person name="Sallet E."/>
            <person name="Schiex T."/>
            <person name="Thomas J."/>
            <person name="Vandecasteele C."/>
            <person name="Vares D."/>
            <person name="Vear F."/>
            <person name="Vautrin S."/>
            <person name="Crespi M."/>
            <person name="Mangin B."/>
            <person name="Burke J.M."/>
            <person name="Salse J."/>
            <person name="Munos S."/>
            <person name="Vincourt P."/>
            <person name="Rieseberg L.H."/>
            <person name="Langlade N.B."/>
        </authorList>
    </citation>
    <scope>NUCLEOTIDE SEQUENCE [LARGE SCALE GENOMIC DNA]</scope>
    <source>
        <strain evidence="9">cv. SF193</strain>
        <tissue evidence="7">Leaves</tissue>
    </source>
</reference>
<evidence type="ECO:0000313" key="7">
    <source>
        <dbReference type="EMBL" id="KAF5803320.1"/>
    </source>
</evidence>
<dbReference type="OrthoDB" id="191334at2759"/>
<evidence type="ECO:0000256" key="2">
    <source>
        <dbReference type="ARBA" id="ARBA00022676"/>
    </source>
</evidence>
<dbReference type="Gramene" id="mRNA:HanXRQr2_Chr06g0269891">
    <property type="protein sequence ID" value="mRNA:HanXRQr2_Chr06g0269891"/>
    <property type="gene ID" value="HanXRQr2_Chr06g0269891"/>
</dbReference>
<dbReference type="PANTHER" id="PTHR31042:SF3">
    <property type="entry name" value="OS08G0110400 PROTEIN"/>
    <property type="match status" value="1"/>
</dbReference>
<evidence type="ECO:0000313" key="8">
    <source>
        <dbReference type="EMBL" id="OTG23290.1"/>
    </source>
</evidence>
<dbReference type="Pfam" id="PF02485">
    <property type="entry name" value="Branch"/>
    <property type="match status" value="1"/>
</dbReference>
<dbReference type="InParanoid" id="A0A251UIU4"/>
<evidence type="ECO:0000256" key="6">
    <source>
        <dbReference type="SAM" id="Phobius"/>
    </source>
</evidence>
<reference evidence="8" key="2">
    <citation type="submission" date="2017-02" db="EMBL/GenBank/DDBJ databases">
        <title>Sunflower complete genome.</title>
        <authorList>
            <person name="Langlade N."/>
            <person name="Munos S."/>
        </authorList>
    </citation>
    <scope>NUCLEOTIDE SEQUENCE [LARGE SCALE GENOMIC DNA]</scope>
    <source>
        <tissue evidence="8">Leaves</tissue>
    </source>
</reference>
<dbReference type="FunCoup" id="A0A251UIU4">
    <property type="interactions" value="516"/>
</dbReference>
<name>A0A251UIU4_HELAN</name>
<comment type="subcellular location">
    <subcellularLocation>
        <location evidence="1">Membrane</location>
        <topology evidence="1">Single-pass type II membrane protein</topology>
    </subcellularLocation>
</comment>
<evidence type="ECO:0000256" key="1">
    <source>
        <dbReference type="ARBA" id="ARBA00004606"/>
    </source>
</evidence>
<keyword evidence="4 6" id="KW-0472">Membrane</keyword>
<dbReference type="EMBL" id="CM007895">
    <property type="protein sequence ID" value="OTG23290.1"/>
    <property type="molecule type" value="Genomic_DNA"/>
</dbReference>
<keyword evidence="2" id="KW-0328">Glycosyltransferase</keyword>
<feature type="transmembrane region" description="Helical" evidence="6">
    <location>
        <begin position="12"/>
        <end position="35"/>
    </location>
</feature>
<keyword evidence="6" id="KW-1133">Transmembrane helix</keyword>
<dbReference type="STRING" id="4232.A0A251UIU4"/>
<dbReference type="GO" id="GO:0016757">
    <property type="term" value="F:glycosyltransferase activity"/>
    <property type="evidence" value="ECO:0007669"/>
    <property type="project" value="UniProtKB-KW"/>
</dbReference>
<keyword evidence="9" id="KW-1185">Reference proteome</keyword>
<dbReference type="InterPro" id="IPR003406">
    <property type="entry name" value="Glyco_trans_14"/>
</dbReference>
<dbReference type="AlphaFoldDB" id="A0A251UIU4"/>
<dbReference type="InterPro" id="IPR044174">
    <property type="entry name" value="BC10-like"/>
</dbReference>
<keyword evidence="6" id="KW-0812">Transmembrane</keyword>
<evidence type="ECO:0000256" key="5">
    <source>
        <dbReference type="ARBA" id="ARBA00023180"/>
    </source>
</evidence>
<evidence type="ECO:0000256" key="3">
    <source>
        <dbReference type="ARBA" id="ARBA00022679"/>
    </source>
</evidence>
<gene>
    <name evidence="8" type="ORF">HannXRQ_Chr06g0180821</name>
    <name evidence="7" type="ORF">HanXRQr2_Chr06g0269891</name>
</gene>
<keyword evidence="5" id="KW-0325">Glycoprotein</keyword>
<protein>
    <submittedName>
        <fullName evidence="7 8">Glycosyl transferase, family 14</fullName>
    </submittedName>
</protein>
<dbReference type="EMBL" id="MNCJ02000321">
    <property type="protein sequence ID" value="KAF5803320.1"/>
    <property type="molecule type" value="Genomic_DNA"/>
</dbReference>
<dbReference type="GO" id="GO:0016020">
    <property type="term" value="C:membrane"/>
    <property type="evidence" value="ECO:0007669"/>
    <property type="project" value="UniProtKB-SubCell"/>
</dbReference>
<keyword evidence="3 8" id="KW-0808">Transferase</keyword>
<proteinExistence type="predicted"/>
<dbReference type="OMA" id="EHYVATY"/>
<dbReference type="Proteomes" id="UP000215914">
    <property type="component" value="Chromosome 6"/>
</dbReference>
<reference evidence="7" key="3">
    <citation type="submission" date="2020-06" db="EMBL/GenBank/DDBJ databases">
        <title>Helianthus annuus Genome sequencing and assembly Release 2.</title>
        <authorList>
            <person name="Gouzy J."/>
            <person name="Langlade N."/>
            <person name="Munos S."/>
        </authorList>
    </citation>
    <scope>NUCLEOTIDE SEQUENCE</scope>
    <source>
        <tissue evidence="7">Leaves</tissue>
    </source>
</reference>
<accession>A0A251UIU4</accession>
<sequence>MLRIMRFVFKDLSIGLIRVLCFLMVFVIGIVIGLLSSSHVDRYFTSQPYVLNPNQAFAINPNSLCTSSINETVSGNDRNGNVGVSCVKEDCLSMESFRFPKNVSHGMTDEELLWRGSLVPENAHYPFDRMPKIAFLFLTRGDLPFLPLWERFFKGQDAMKYSVYVHSNPGVKLDVLNSSVFYKRQIPSQAVEWGKVTLVEAERRLLGNALLDFSNERFVLLSESCIPIYNFPTVYKYLVESKYSFLDCYEDPSRYGQGRYNRYMKPDIRPRDWRKGSQWFEMNRALAVKVVADTKYFNLFKRYCTDDCYPDEHYMPTFVHMFHEPLNAGRTVTYVDWSVGGPHPVSFEAKNITESFLKSLRNNGTTCSYNKGKSHICYLFARKFESSALEPLLELASKVLEY</sequence>
<evidence type="ECO:0000313" key="9">
    <source>
        <dbReference type="Proteomes" id="UP000215914"/>
    </source>
</evidence>
<evidence type="ECO:0000256" key="4">
    <source>
        <dbReference type="ARBA" id="ARBA00023136"/>
    </source>
</evidence>
<dbReference type="PANTHER" id="PTHR31042">
    <property type="entry name" value="CORE-2/I-BRANCHING BETA-1,6-N-ACETYLGLUCOSAMINYLTRANSFERASE FAMILY PROTEIN-RELATED"/>
    <property type="match status" value="1"/>
</dbReference>
<organism evidence="8 9">
    <name type="scientific">Helianthus annuus</name>
    <name type="common">Common sunflower</name>
    <dbReference type="NCBI Taxonomy" id="4232"/>
    <lineage>
        <taxon>Eukaryota</taxon>
        <taxon>Viridiplantae</taxon>
        <taxon>Streptophyta</taxon>
        <taxon>Embryophyta</taxon>
        <taxon>Tracheophyta</taxon>
        <taxon>Spermatophyta</taxon>
        <taxon>Magnoliopsida</taxon>
        <taxon>eudicotyledons</taxon>
        <taxon>Gunneridae</taxon>
        <taxon>Pentapetalae</taxon>
        <taxon>asterids</taxon>
        <taxon>campanulids</taxon>
        <taxon>Asterales</taxon>
        <taxon>Asteraceae</taxon>
        <taxon>Asteroideae</taxon>
        <taxon>Heliantheae alliance</taxon>
        <taxon>Heliantheae</taxon>
        <taxon>Helianthus</taxon>
    </lineage>
</organism>